<protein>
    <submittedName>
        <fullName evidence="1">Uncharacterized protein</fullName>
    </submittedName>
</protein>
<sequence length="83" mass="9440">MFGDPYRFDRRGQCRQLLQMVRIERVGRTEGHANAVKTDGVVLRQFGEHLKTVTVPFEVIFTVHLQPTDCRQGLPDLIVMGSA</sequence>
<accession>A0A653L4I7</accession>
<proteinExistence type="predicted"/>
<gene>
    <name evidence="1" type="ORF">AERO8C_20780</name>
</gene>
<dbReference type="AlphaFoldDB" id="A0A653L4I7"/>
<evidence type="ECO:0000313" key="2">
    <source>
        <dbReference type="Proteomes" id="UP000439123"/>
    </source>
</evidence>
<organism evidence="1 2">
    <name type="scientific">Aeromonas veronii</name>
    <dbReference type="NCBI Taxonomy" id="654"/>
    <lineage>
        <taxon>Bacteria</taxon>
        <taxon>Pseudomonadati</taxon>
        <taxon>Pseudomonadota</taxon>
        <taxon>Gammaproteobacteria</taxon>
        <taxon>Aeromonadales</taxon>
        <taxon>Aeromonadaceae</taxon>
        <taxon>Aeromonas</taxon>
    </lineage>
</organism>
<evidence type="ECO:0000313" key="1">
    <source>
        <dbReference type="EMBL" id="VXA85939.1"/>
    </source>
</evidence>
<name>A0A653L4I7_AERVE</name>
<reference evidence="1 2" key="1">
    <citation type="submission" date="2019-10" db="EMBL/GenBank/DDBJ databases">
        <authorList>
            <person name="Karimi E."/>
        </authorList>
    </citation>
    <scope>NUCLEOTIDE SEQUENCE [LARGE SCALE GENOMIC DNA]</scope>
    <source>
        <strain evidence="1">Aeromonas sp. 8C</strain>
    </source>
</reference>
<dbReference type="Proteomes" id="UP000439123">
    <property type="component" value="Unassembled WGS sequence"/>
</dbReference>
<dbReference type="EMBL" id="CABWLC010000012">
    <property type="protein sequence ID" value="VXA85939.1"/>
    <property type="molecule type" value="Genomic_DNA"/>
</dbReference>